<dbReference type="AlphaFoldDB" id="A0A2P2Q393"/>
<evidence type="ECO:0000313" key="1">
    <source>
        <dbReference type="EMBL" id="MBX61389.1"/>
    </source>
</evidence>
<reference evidence="1" key="1">
    <citation type="submission" date="2018-02" db="EMBL/GenBank/DDBJ databases">
        <title>Rhizophora mucronata_Transcriptome.</title>
        <authorList>
            <person name="Meera S.P."/>
            <person name="Sreeshan A."/>
            <person name="Augustine A."/>
        </authorList>
    </citation>
    <scope>NUCLEOTIDE SEQUENCE</scope>
    <source>
        <tissue evidence="1">Leaf</tissue>
    </source>
</reference>
<proteinExistence type="predicted"/>
<dbReference type="EMBL" id="GGEC01080905">
    <property type="protein sequence ID" value="MBX61389.1"/>
    <property type="molecule type" value="Transcribed_RNA"/>
</dbReference>
<name>A0A2P2Q393_RHIMU</name>
<protein>
    <submittedName>
        <fullName evidence="1">Uncharacterized protein</fullName>
    </submittedName>
</protein>
<organism evidence="1">
    <name type="scientific">Rhizophora mucronata</name>
    <name type="common">Asiatic mangrove</name>
    <dbReference type="NCBI Taxonomy" id="61149"/>
    <lineage>
        <taxon>Eukaryota</taxon>
        <taxon>Viridiplantae</taxon>
        <taxon>Streptophyta</taxon>
        <taxon>Embryophyta</taxon>
        <taxon>Tracheophyta</taxon>
        <taxon>Spermatophyta</taxon>
        <taxon>Magnoliopsida</taxon>
        <taxon>eudicotyledons</taxon>
        <taxon>Gunneridae</taxon>
        <taxon>Pentapetalae</taxon>
        <taxon>rosids</taxon>
        <taxon>fabids</taxon>
        <taxon>Malpighiales</taxon>
        <taxon>Rhizophoraceae</taxon>
        <taxon>Rhizophora</taxon>
    </lineage>
</organism>
<sequence>MPSNTFNSCMEFFHHCIAQLKNQPIQTFLTLLHIHL</sequence>
<accession>A0A2P2Q393</accession>